<evidence type="ECO:0000313" key="6">
    <source>
        <dbReference type="Proteomes" id="UP001159427"/>
    </source>
</evidence>
<keyword evidence="6" id="KW-1185">Reference proteome</keyword>
<dbReference type="PROSITE" id="PS50240">
    <property type="entry name" value="TRYPSIN_DOM"/>
    <property type="match status" value="1"/>
</dbReference>
<dbReference type="Pfam" id="PF00089">
    <property type="entry name" value="Trypsin"/>
    <property type="match status" value="1"/>
</dbReference>
<feature type="region of interest" description="Disordered" evidence="2">
    <location>
        <begin position="30"/>
        <end position="56"/>
    </location>
</feature>
<comment type="caution">
    <text evidence="5">The sequence shown here is derived from an EMBL/GenBank/DDBJ whole genome shotgun (WGS) entry which is preliminary data.</text>
</comment>
<dbReference type="InterPro" id="IPR001254">
    <property type="entry name" value="Trypsin_dom"/>
</dbReference>
<feature type="signal peptide" evidence="3">
    <location>
        <begin position="1"/>
        <end position="24"/>
    </location>
</feature>
<dbReference type="PANTHER" id="PTHR15462">
    <property type="entry name" value="SERINE PROTEASE"/>
    <property type="match status" value="1"/>
</dbReference>
<dbReference type="PANTHER" id="PTHR15462:SF8">
    <property type="entry name" value="SERINE PROTEASE"/>
    <property type="match status" value="1"/>
</dbReference>
<gene>
    <name evidence="5" type="ORF">PEVE_00039217</name>
</gene>
<dbReference type="EMBL" id="CALNXI010000688">
    <property type="protein sequence ID" value="CAH3033025.1"/>
    <property type="molecule type" value="Genomic_DNA"/>
</dbReference>
<dbReference type="InterPro" id="IPR043504">
    <property type="entry name" value="Peptidase_S1_PA_chymotrypsin"/>
</dbReference>
<evidence type="ECO:0000313" key="5">
    <source>
        <dbReference type="EMBL" id="CAH3033025.1"/>
    </source>
</evidence>
<evidence type="ECO:0000259" key="4">
    <source>
        <dbReference type="PROSITE" id="PS50240"/>
    </source>
</evidence>
<organism evidence="5 6">
    <name type="scientific">Porites evermanni</name>
    <dbReference type="NCBI Taxonomy" id="104178"/>
    <lineage>
        <taxon>Eukaryota</taxon>
        <taxon>Metazoa</taxon>
        <taxon>Cnidaria</taxon>
        <taxon>Anthozoa</taxon>
        <taxon>Hexacorallia</taxon>
        <taxon>Scleractinia</taxon>
        <taxon>Fungiina</taxon>
        <taxon>Poritidae</taxon>
        <taxon>Porites</taxon>
    </lineage>
</organism>
<name>A0ABN8MPP5_9CNID</name>
<dbReference type="Proteomes" id="UP001159427">
    <property type="component" value="Unassembled WGS sequence"/>
</dbReference>
<dbReference type="InterPro" id="IPR050966">
    <property type="entry name" value="Glutamyl_endopeptidase"/>
</dbReference>
<keyword evidence="1 3" id="KW-0732">Signal</keyword>
<proteinExistence type="predicted"/>
<evidence type="ECO:0000256" key="3">
    <source>
        <dbReference type="SAM" id="SignalP"/>
    </source>
</evidence>
<accession>A0ABN8MPP5</accession>
<reference evidence="5 6" key="1">
    <citation type="submission" date="2022-05" db="EMBL/GenBank/DDBJ databases">
        <authorList>
            <consortium name="Genoscope - CEA"/>
            <person name="William W."/>
        </authorList>
    </citation>
    <scope>NUCLEOTIDE SEQUENCE [LARGE SCALE GENOMIC DNA]</scope>
</reference>
<protein>
    <recommendedName>
        <fullName evidence="4">Peptidase S1 domain-containing protein</fullName>
    </recommendedName>
</protein>
<dbReference type="InterPro" id="IPR009003">
    <property type="entry name" value="Peptidase_S1_PA"/>
</dbReference>
<evidence type="ECO:0000256" key="2">
    <source>
        <dbReference type="SAM" id="MobiDB-lite"/>
    </source>
</evidence>
<sequence>MKHWSTALVIVIVIGASILKGINARKQKEEQRGIQKNDVLQRQQRSRRGLDEHSETLSNLERASTVPFKLFSVSLNDSTEDLVDFNEEILWKNGSHFSTRIPLPDIDLQSEINESQLQHVVERVTVYDSKNSYPKQSSSLNSVSSSKHHQFWKHRTKRLIFKPDNRIRLNASTQAQKFPFSSSVKISSGCSGSLISSTHVLTSAHCLHNGKQLLKPISNLKVGFLRRNGHLRWIGVRNVKFPERWQLKPNSPSFDYAVITLRRAHRRPFFKLGVIETSRQLKPSIHFASFPGDKKRNSLWYSHCKSQVVSSLLLCRCDATTGSSGAGTYVTTTLKGRHRVLVGILSSSGRVTLPDGRKKLFNLITRLTHFKAWQICRWIGSRTNCTGTSRNVARLRSP</sequence>
<feature type="chain" id="PRO_5046812141" description="Peptidase S1 domain-containing protein" evidence="3">
    <location>
        <begin position="25"/>
        <end position="398"/>
    </location>
</feature>
<dbReference type="SUPFAM" id="SSF50494">
    <property type="entry name" value="Trypsin-like serine proteases"/>
    <property type="match status" value="1"/>
</dbReference>
<dbReference type="Gene3D" id="2.40.10.10">
    <property type="entry name" value="Trypsin-like serine proteases"/>
    <property type="match status" value="2"/>
</dbReference>
<evidence type="ECO:0000256" key="1">
    <source>
        <dbReference type="ARBA" id="ARBA00022729"/>
    </source>
</evidence>
<feature type="domain" description="Peptidase S1" evidence="4">
    <location>
        <begin position="167"/>
        <end position="384"/>
    </location>
</feature>